<name>B7G6B2_PHATC</name>
<keyword evidence="6 10" id="KW-0067">ATP-binding</keyword>
<dbReference type="PANTHER" id="PTHR48085">
    <property type="entry name" value="CADMIUM/ZINC-TRANSPORTING ATPASE HMA2-RELATED"/>
    <property type="match status" value="1"/>
</dbReference>
<dbReference type="InterPro" id="IPR023299">
    <property type="entry name" value="ATPase_P-typ_cyto_dom_N"/>
</dbReference>
<dbReference type="InterPro" id="IPR006121">
    <property type="entry name" value="HMA_dom"/>
</dbReference>
<evidence type="ECO:0000256" key="2">
    <source>
        <dbReference type="ARBA" id="ARBA00006024"/>
    </source>
</evidence>
<evidence type="ECO:0000256" key="5">
    <source>
        <dbReference type="ARBA" id="ARBA00022741"/>
    </source>
</evidence>
<dbReference type="PaxDb" id="2850-Phatr52367"/>
<dbReference type="Pfam" id="PF00122">
    <property type="entry name" value="E1-E2_ATPase"/>
    <property type="match status" value="1"/>
</dbReference>
<dbReference type="InParanoid" id="B7G6B2"/>
<dbReference type="InterPro" id="IPR059000">
    <property type="entry name" value="ATPase_P-type_domA"/>
</dbReference>
<dbReference type="Gene3D" id="2.70.150.10">
    <property type="entry name" value="Calcium-transporting ATPase, cytoplasmic transduction domain A"/>
    <property type="match status" value="1"/>
</dbReference>
<dbReference type="NCBIfam" id="TIGR01525">
    <property type="entry name" value="ATPase-IB_hvy"/>
    <property type="match status" value="1"/>
</dbReference>
<dbReference type="InterPro" id="IPR001757">
    <property type="entry name" value="P_typ_ATPase"/>
</dbReference>
<dbReference type="SFLD" id="SFLDF00027">
    <property type="entry name" value="p-type_atpase"/>
    <property type="match status" value="1"/>
</dbReference>
<dbReference type="InterPro" id="IPR008250">
    <property type="entry name" value="ATPase_P-typ_transduc_dom_A_sf"/>
</dbReference>
<dbReference type="EMBL" id="CM000618">
    <property type="protein sequence ID" value="EEC45982.1"/>
    <property type="molecule type" value="Genomic_DNA"/>
</dbReference>
<evidence type="ECO:0000256" key="6">
    <source>
        <dbReference type="ARBA" id="ARBA00022840"/>
    </source>
</evidence>
<reference evidence="12 13" key="1">
    <citation type="journal article" date="2008" name="Nature">
        <title>The Phaeodactylum genome reveals the evolutionary history of diatom genomes.</title>
        <authorList>
            <person name="Bowler C."/>
            <person name="Allen A.E."/>
            <person name="Badger J.H."/>
            <person name="Grimwood J."/>
            <person name="Jabbari K."/>
            <person name="Kuo A."/>
            <person name="Maheswari U."/>
            <person name="Martens C."/>
            <person name="Maumus F."/>
            <person name="Otillar R.P."/>
            <person name="Rayko E."/>
            <person name="Salamov A."/>
            <person name="Vandepoele K."/>
            <person name="Beszteri B."/>
            <person name="Gruber A."/>
            <person name="Heijde M."/>
            <person name="Katinka M."/>
            <person name="Mock T."/>
            <person name="Valentin K."/>
            <person name="Verret F."/>
            <person name="Berges J.A."/>
            <person name="Brownlee C."/>
            <person name="Cadoret J.P."/>
            <person name="Chiovitti A."/>
            <person name="Choi C.J."/>
            <person name="Coesel S."/>
            <person name="De Martino A."/>
            <person name="Detter J.C."/>
            <person name="Durkin C."/>
            <person name="Falciatore A."/>
            <person name="Fournet J."/>
            <person name="Haruta M."/>
            <person name="Huysman M.J."/>
            <person name="Jenkins B.D."/>
            <person name="Jiroutova K."/>
            <person name="Jorgensen R.E."/>
            <person name="Joubert Y."/>
            <person name="Kaplan A."/>
            <person name="Kroger N."/>
            <person name="Kroth P.G."/>
            <person name="La Roche J."/>
            <person name="Lindquist E."/>
            <person name="Lommer M."/>
            <person name="Martin-Jezequel V."/>
            <person name="Lopez P.J."/>
            <person name="Lucas S."/>
            <person name="Mangogna M."/>
            <person name="McGinnis K."/>
            <person name="Medlin L.K."/>
            <person name="Montsant A."/>
            <person name="Oudot-Le Secq M.P."/>
            <person name="Napoli C."/>
            <person name="Obornik M."/>
            <person name="Parker M.S."/>
            <person name="Petit J.L."/>
            <person name="Porcel B.M."/>
            <person name="Poulsen N."/>
            <person name="Robison M."/>
            <person name="Rychlewski L."/>
            <person name="Rynearson T.A."/>
            <person name="Schmutz J."/>
            <person name="Shapiro H."/>
            <person name="Siaut M."/>
            <person name="Stanley M."/>
            <person name="Sussman M.R."/>
            <person name="Taylor A.R."/>
            <person name="Vardi A."/>
            <person name="von Dassow P."/>
            <person name="Vyverman W."/>
            <person name="Willis A."/>
            <person name="Wyrwicz L.S."/>
            <person name="Rokhsar D.S."/>
            <person name="Weissenbach J."/>
            <person name="Armbrust E.V."/>
            <person name="Green B.R."/>
            <person name="Van de Peer Y."/>
            <person name="Grigoriev I.V."/>
        </authorList>
    </citation>
    <scope>NUCLEOTIDE SEQUENCE [LARGE SCALE GENOMIC DNA]</scope>
    <source>
        <strain evidence="12 13">CCAP 1055/1</strain>
    </source>
</reference>
<dbReference type="GO" id="GO:0005524">
    <property type="term" value="F:ATP binding"/>
    <property type="evidence" value="ECO:0007669"/>
    <property type="project" value="UniProtKB-UniRule"/>
</dbReference>
<feature type="transmembrane region" description="Helical" evidence="10">
    <location>
        <begin position="731"/>
        <end position="750"/>
    </location>
</feature>
<dbReference type="PROSITE" id="PS50846">
    <property type="entry name" value="HMA_2"/>
    <property type="match status" value="1"/>
</dbReference>
<evidence type="ECO:0000256" key="9">
    <source>
        <dbReference type="ARBA" id="ARBA00023136"/>
    </source>
</evidence>
<comment type="subcellular location">
    <subcellularLocation>
        <location evidence="1">Membrane</location>
        <topology evidence="1">Multi-pass membrane protein</topology>
    </subcellularLocation>
</comment>
<dbReference type="GO" id="GO:0046872">
    <property type="term" value="F:metal ion binding"/>
    <property type="evidence" value="ECO:0007669"/>
    <property type="project" value="UniProtKB-KW"/>
</dbReference>
<dbReference type="SFLD" id="SFLDS00003">
    <property type="entry name" value="Haloacid_Dehalogenase"/>
    <property type="match status" value="1"/>
</dbReference>
<protein>
    <submittedName>
        <fullName evidence="12">P1B, P type ATPase</fullName>
    </submittedName>
</protein>
<dbReference type="Gene3D" id="3.40.1110.10">
    <property type="entry name" value="Calcium-transporting ATPase, cytoplasmic domain N"/>
    <property type="match status" value="1"/>
</dbReference>
<dbReference type="SFLD" id="SFLDG00002">
    <property type="entry name" value="C1.7:_P-type_atpase_like"/>
    <property type="match status" value="1"/>
</dbReference>
<dbReference type="NCBIfam" id="TIGR01494">
    <property type="entry name" value="ATPase_P-type"/>
    <property type="match status" value="1"/>
</dbReference>
<dbReference type="GO" id="GO:0016887">
    <property type="term" value="F:ATP hydrolysis activity"/>
    <property type="evidence" value="ECO:0007669"/>
    <property type="project" value="InterPro"/>
</dbReference>
<dbReference type="Proteomes" id="UP000000759">
    <property type="component" value="Chromosome 16"/>
</dbReference>
<evidence type="ECO:0000256" key="4">
    <source>
        <dbReference type="ARBA" id="ARBA00022723"/>
    </source>
</evidence>
<dbReference type="eggNOG" id="KOG0207">
    <property type="taxonomic scope" value="Eukaryota"/>
</dbReference>
<dbReference type="KEGG" id="pti:PHATRDRAFT_52367"/>
<dbReference type="PANTHER" id="PTHR48085:SF5">
    <property type="entry name" value="CADMIUM_ZINC-TRANSPORTING ATPASE HMA4-RELATED"/>
    <property type="match status" value="1"/>
</dbReference>
<proteinExistence type="inferred from homology"/>
<dbReference type="Pfam" id="PF00702">
    <property type="entry name" value="Hydrolase"/>
    <property type="match status" value="1"/>
</dbReference>
<keyword evidence="5 10" id="KW-0547">Nucleotide-binding</keyword>
<keyword evidence="7" id="KW-1278">Translocase</keyword>
<gene>
    <name evidence="12" type="primary">ATPase5-1B</name>
    <name evidence="12" type="ORF">PHATRDRAFT_52367</name>
</gene>
<evidence type="ECO:0000256" key="3">
    <source>
        <dbReference type="ARBA" id="ARBA00022692"/>
    </source>
</evidence>
<evidence type="ECO:0000256" key="10">
    <source>
        <dbReference type="RuleBase" id="RU362081"/>
    </source>
</evidence>
<dbReference type="SUPFAM" id="SSF55008">
    <property type="entry name" value="HMA, heavy metal-associated domain"/>
    <property type="match status" value="1"/>
</dbReference>
<dbReference type="SUPFAM" id="SSF81653">
    <property type="entry name" value="Calcium ATPase, transduction domain A"/>
    <property type="match status" value="1"/>
</dbReference>
<dbReference type="FunFam" id="2.70.150.10:FF:000002">
    <property type="entry name" value="Copper-transporting ATPase 1, putative"/>
    <property type="match status" value="1"/>
</dbReference>
<dbReference type="GO" id="GO:0019829">
    <property type="term" value="F:ATPase-coupled monoatomic cation transmembrane transporter activity"/>
    <property type="evidence" value="ECO:0007669"/>
    <property type="project" value="InterPro"/>
</dbReference>
<evidence type="ECO:0000313" key="12">
    <source>
        <dbReference type="EMBL" id="EEC45982.1"/>
    </source>
</evidence>
<evidence type="ECO:0000259" key="11">
    <source>
        <dbReference type="PROSITE" id="PS50846"/>
    </source>
</evidence>
<feature type="non-terminal residue" evidence="12">
    <location>
        <position position="754"/>
    </location>
</feature>
<dbReference type="SUPFAM" id="SSF81660">
    <property type="entry name" value="Metal cation-transporting ATPase, ATP-binding domain N"/>
    <property type="match status" value="1"/>
</dbReference>
<dbReference type="OrthoDB" id="432719at2759"/>
<evidence type="ECO:0000256" key="1">
    <source>
        <dbReference type="ARBA" id="ARBA00004141"/>
    </source>
</evidence>
<dbReference type="PRINTS" id="PR00119">
    <property type="entry name" value="CATATPASE"/>
</dbReference>
<dbReference type="InterPro" id="IPR051014">
    <property type="entry name" value="Cation_Transport_ATPase_IB"/>
</dbReference>
<reference evidence="13" key="2">
    <citation type="submission" date="2008-08" db="EMBL/GenBank/DDBJ databases">
        <authorList>
            <consortium name="Diatom Consortium"/>
            <person name="Grigoriev I."/>
            <person name="Grimwood J."/>
            <person name="Kuo A."/>
            <person name="Otillar R.P."/>
            <person name="Salamov A."/>
            <person name="Detter J.C."/>
            <person name="Lindquist E."/>
            <person name="Shapiro H."/>
            <person name="Lucas S."/>
            <person name="Glavina del Rio T."/>
            <person name="Pitluck S."/>
            <person name="Rokhsar D."/>
            <person name="Bowler C."/>
        </authorList>
    </citation>
    <scope>GENOME REANNOTATION</scope>
    <source>
        <strain evidence="13">CCAP 1055/1</strain>
    </source>
</reference>
<dbReference type="InterPro" id="IPR027256">
    <property type="entry name" value="P-typ_ATPase_IB"/>
</dbReference>
<keyword evidence="8 10" id="KW-1133">Transmembrane helix</keyword>
<dbReference type="SUPFAM" id="SSF56784">
    <property type="entry name" value="HAD-like"/>
    <property type="match status" value="1"/>
</dbReference>
<dbReference type="SUPFAM" id="SSF81665">
    <property type="entry name" value="Calcium ATPase, transmembrane domain M"/>
    <property type="match status" value="1"/>
</dbReference>
<feature type="transmembrane region" description="Helical" evidence="10">
    <location>
        <begin position="375"/>
        <end position="400"/>
    </location>
</feature>
<feature type="transmembrane region" description="Helical" evidence="10">
    <location>
        <begin position="707"/>
        <end position="725"/>
    </location>
</feature>
<keyword evidence="4 10" id="KW-0479">Metal-binding</keyword>
<comment type="similarity">
    <text evidence="2 10">Belongs to the cation transport ATPase (P-type) (TC 3.A.3) family. Type IB subfamily.</text>
</comment>
<dbReference type="RefSeq" id="XP_002182695.1">
    <property type="nucleotide sequence ID" value="XM_002182659.1"/>
</dbReference>
<dbReference type="GeneID" id="7203325"/>
<dbReference type="PRINTS" id="PR00120">
    <property type="entry name" value="HATPASE"/>
</dbReference>
<accession>B7G6B2</accession>
<keyword evidence="13" id="KW-1185">Reference proteome</keyword>
<organism evidence="12 13">
    <name type="scientific">Phaeodactylum tricornutum (strain CCAP 1055/1)</name>
    <dbReference type="NCBI Taxonomy" id="556484"/>
    <lineage>
        <taxon>Eukaryota</taxon>
        <taxon>Sar</taxon>
        <taxon>Stramenopiles</taxon>
        <taxon>Ochrophyta</taxon>
        <taxon>Bacillariophyta</taxon>
        <taxon>Bacillariophyceae</taxon>
        <taxon>Bacillariophycidae</taxon>
        <taxon>Naviculales</taxon>
        <taxon>Phaeodactylaceae</taxon>
        <taxon>Phaeodactylum</taxon>
    </lineage>
</organism>
<dbReference type="InterPro" id="IPR036163">
    <property type="entry name" value="HMA_dom_sf"/>
</dbReference>
<dbReference type="InterPro" id="IPR018303">
    <property type="entry name" value="ATPase_P-typ_P_site"/>
</dbReference>
<keyword evidence="3 10" id="KW-0812">Transmembrane</keyword>
<dbReference type="Gene3D" id="3.30.70.100">
    <property type="match status" value="1"/>
</dbReference>
<sequence length="754" mass="79958">MERALNKQGLGASILRDGTFTTAATSKPKTTGASVKSTFYVAHICCASEIPAINQVVEPLSGVLAVSINVTSKMVYVTHDTTSIAASQICAVLNEQGFGAEVKSDGGENFIVNYPKPAITLSGICWFLSMLSLLGGQLDILKYVGLAAVAFGLPTISGKAFRTLSRWQFDTNCLMFLAAMGAVVLQEYTEAAAVVFLFAISEWLEVRATARARHALSAIVHLRPEKANLVHPQTRQLVVIPASAVPVGALVSVKTGDKIPCDGIVVEGTTTVDESSLTGEARPIRKGLHDVVSGGTVNSGMAQIMVRTTSTSENSAVSRLIRLVEEAQANRSDTEKLVDEFAKIYTPFVVLAAVLMCSVPWAFGQETGRTWTENGLILIVVACPCAMIISTPVSYVAGLAATAQNGILIKGGAHLEALSLVKHICFDKTGTLTNGEFALLSLEDFAKNMSRKEVFEHLALMEERASHPVAQAILTGARNEKVSIPKDTELERHTIIAGEGVLGIINGREVHVGNERMFGRIGLLKDVPETVRAKVESWKGLGGTIGYMSIEGEGIVCAYCAADGVRAESASVVSRLRKCGIEVTMLTGDNRDAALAVGAQVGLSEQEIQSKLLPEEKLAFVESLSSGRTGGSILSNPCGQRRLVMMCGDGVNDAPALAAADIGVAMGAGAALAMETADIALLDSNLEKLEYSIRMGQRVTRKIKENVAFSLTVKFVVLGFALAGLTHLWAAIASDVGAMILVTLNAMLLLPKRQ</sequence>
<dbReference type="STRING" id="556484.B7G6B2"/>
<dbReference type="InterPro" id="IPR044492">
    <property type="entry name" value="P_typ_ATPase_HD_dom"/>
</dbReference>
<evidence type="ECO:0000256" key="8">
    <source>
        <dbReference type="ARBA" id="ARBA00022989"/>
    </source>
</evidence>
<dbReference type="InterPro" id="IPR023298">
    <property type="entry name" value="ATPase_P-typ_TM_dom_sf"/>
</dbReference>
<dbReference type="AlphaFoldDB" id="B7G6B2"/>
<dbReference type="PROSITE" id="PS01229">
    <property type="entry name" value="COF_2"/>
    <property type="match status" value="1"/>
</dbReference>
<feature type="domain" description="HMA" evidence="11">
    <location>
        <begin position="35"/>
        <end position="101"/>
    </location>
</feature>
<dbReference type="Gene3D" id="3.40.50.1000">
    <property type="entry name" value="HAD superfamily/HAD-like"/>
    <property type="match status" value="1"/>
</dbReference>
<evidence type="ECO:0000313" key="13">
    <source>
        <dbReference type="Proteomes" id="UP000000759"/>
    </source>
</evidence>
<keyword evidence="9 10" id="KW-0472">Membrane</keyword>
<dbReference type="PROSITE" id="PS00154">
    <property type="entry name" value="ATPASE_E1_E2"/>
    <property type="match status" value="1"/>
</dbReference>
<dbReference type="GO" id="GO:0016020">
    <property type="term" value="C:membrane"/>
    <property type="evidence" value="ECO:0007669"/>
    <property type="project" value="UniProtKB-SubCell"/>
</dbReference>
<feature type="transmembrane region" description="Helical" evidence="10">
    <location>
        <begin position="344"/>
        <end position="363"/>
    </location>
</feature>
<evidence type="ECO:0000256" key="7">
    <source>
        <dbReference type="ARBA" id="ARBA00022967"/>
    </source>
</evidence>
<dbReference type="InterPro" id="IPR023214">
    <property type="entry name" value="HAD_sf"/>
</dbReference>
<dbReference type="InterPro" id="IPR036412">
    <property type="entry name" value="HAD-like_sf"/>
</dbReference>